<feature type="non-terminal residue" evidence="2">
    <location>
        <position position="63"/>
    </location>
</feature>
<evidence type="ECO:0000256" key="1">
    <source>
        <dbReference type="SAM" id="MobiDB-lite"/>
    </source>
</evidence>
<gene>
    <name evidence="2" type="ORF">PHPALM_2099</name>
</gene>
<dbReference type="AlphaFoldDB" id="A0A2P4YQP5"/>
<proteinExistence type="predicted"/>
<name>A0A2P4YQP5_9STRA</name>
<reference evidence="2 3" key="1">
    <citation type="journal article" date="2017" name="Genome Biol. Evol.">
        <title>Phytophthora megakarya and P. palmivora, closely related causal agents of cacao black pod rot, underwent increases in genome sizes and gene numbers by different mechanisms.</title>
        <authorList>
            <person name="Ali S.S."/>
            <person name="Shao J."/>
            <person name="Lary D.J."/>
            <person name="Kronmiller B."/>
            <person name="Shen D."/>
            <person name="Strem M.D."/>
            <person name="Amoako-Attah I."/>
            <person name="Akrofi A.Y."/>
            <person name="Begoude B.A."/>
            <person name="Ten Hoopen G.M."/>
            <person name="Coulibaly K."/>
            <person name="Kebe B.I."/>
            <person name="Melnick R.L."/>
            <person name="Guiltinan M.J."/>
            <person name="Tyler B.M."/>
            <person name="Meinhardt L.W."/>
            <person name="Bailey B.A."/>
        </authorList>
    </citation>
    <scope>NUCLEOTIDE SEQUENCE [LARGE SCALE GENOMIC DNA]</scope>
    <source>
        <strain evidence="3">sbr112.9</strain>
    </source>
</reference>
<keyword evidence="3" id="KW-1185">Reference proteome</keyword>
<feature type="compositionally biased region" description="Low complexity" evidence="1">
    <location>
        <begin position="54"/>
        <end position="63"/>
    </location>
</feature>
<feature type="region of interest" description="Disordered" evidence="1">
    <location>
        <begin position="36"/>
        <end position="63"/>
    </location>
</feature>
<evidence type="ECO:0000313" key="2">
    <source>
        <dbReference type="EMBL" id="POM80104.1"/>
    </source>
</evidence>
<evidence type="ECO:0000313" key="3">
    <source>
        <dbReference type="Proteomes" id="UP000237271"/>
    </source>
</evidence>
<organism evidence="2 3">
    <name type="scientific">Phytophthora palmivora</name>
    <dbReference type="NCBI Taxonomy" id="4796"/>
    <lineage>
        <taxon>Eukaryota</taxon>
        <taxon>Sar</taxon>
        <taxon>Stramenopiles</taxon>
        <taxon>Oomycota</taxon>
        <taxon>Peronosporomycetes</taxon>
        <taxon>Peronosporales</taxon>
        <taxon>Peronosporaceae</taxon>
        <taxon>Phytophthora</taxon>
    </lineage>
</organism>
<dbReference type="Proteomes" id="UP000237271">
    <property type="component" value="Unassembled WGS sequence"/>
</dbReference>
<comment type="caution">
    <text evidence="2">The sequence shown here is derived from an EMBL/GenBank/DDBJ whole genome shotgun (WGS) entry which is preliminary data.</text>
</comment>
<dbReference type="EMBL" id="NCKW01000710">
    <property type="protein sequence ID" value="POM80104.1"/>
    <property type="molecule type" value="Genomic_DNA"/>
</dbReference>
<accession>A0A2P4YQP5</accession>
<protein>
    <submittedName>
        <fullName evidence="2">Uncharacterized protein</fullName>
    </submittedName>
</protein>
<sequence length="63" mass="6928">MGERSTKKFKVVLLGEGTSHSCCVCIEETTEVTEVTTETIETTDVDVKPEETTEVTTETIETT</sequence>